<feature type="compositionally biased region" description="Acidic residues" evidence="1">
    <location>
        <begin position="109"/>
        <end position="132"/>
    </location>
</feature>
<name>A0AAN9DYJ7_CROPI</name>
<evidence type="ECO:0000313" key="3">
    <source>
        <dbReference type="Proteomes" id="UP001372338"/>
    </source>
</evidence>
<dbReference type="EMBL" id="JAYWIO010000008">
    <property type="protein sequence ID" value="KAK7243319.1"/>
    <property type="molecule type" value="Genomic_DNA"/>
</dbReference>
<evidence type="ECO:0000313" key="2">
    <source>
        <dbReference type="EMBL" id="KAK7243319.1"/>
    </source>
</evidence>
<keyword evidence="3" id="KW-1185">Reference proteome</keyword>
<reference evidence="2 3" key="1">
    <citation type="submission" date="2024-01" db="EMBL/GenBank/DDBJ databases">
        <title>The genomes of 5 underutilized Papilionoideae crops provide insights into root nodulation and disease resistanc.</title>
        <authorList>
            <person name="Yuan L."/>
        </authorList>
    </citation>
    <scope>NUCLEOTIDE SEQUENCE [LARGE SCALE GENOMIC DNA]</scope>
    <source>
        <strain evidence="2">ZHUSHIDOU_FW_LH</strain>
        <tissue evidence="2">Leaf</tissue>
    </source>
</reference>
<comment type="caution">
    <text evidence="2">The sequence shown here is derived from an EMBL/GenBank/DDBJ whole genome shotgun (WGS) entry which is preliminary data.</text>
</comment>
<evidence type="ECO:0000256" key="1">
    <source>
        <dbReference type="SAM" id="MobiDB-lite"/>
    </source>
</evidence>
<gene>
    <name evidence="2" type="ORF">RIF29_38112</name>
</gene>
<protein>
    <submittedName>
        <fullName evidence="2">Uncharacterized protein</fullName>
    </submittedName>
</protein>
<organism evidence="2 3">
    <name type="scientific">Crotalaria pallida</name>
    <name type="common">Smooth rattlebox</name>
    <name type="synonym">Crotalaria striata</name>
    <dbReference type="NCBI Taxonomy" id="3830"/>
    <lineage>
        <taxon>Eukaryota</taxon>
        <taxon>Viridiplantae</taxon>
        <taxon>Streptophyta</taxon>
        <taxon>Embryophyta</taxon>
        <taxon>Tracheophyta</taxon>
        <taxon>Spermatophyta</taxon>
        <taxon>Magnoliopsida</taxon>
        <taxon>eudicotyledons</taxon>
        <taxon>Gunneridae</taxon>
        <taxon>Pentapetalae</taxon>
        <taxon>rosids</taxon>
        <taxon>fabids</taxon>
        <taxon>Fabales</taxon>
        <taxon>Fabaceae</taxon>
        <taxon>Papilionoideae</taxon>
        <taxon>50 kb inversion clade</taxon>
        <taxon>genistoids sensu lato</taxon>
        <taxon>core genistoids</taxon>
        <taxon>Crotalarieae</taxon>
        <taxon>Crotalaria</taxon>
    </lineage>
</organism>
<feature type="region of interest" description="Disordered" evidence="1">
    <location>
        <begin position="86"/>
        <end position="132"/>
    </location>
</feature>
<proteinExistence type="predicted"/>
<sequence>MLNKLINHELENNMDIDNENLMALCGNTMDASSKNDYVMMANIARFMYIREIHYALRRWRNSILDDYMTWVIIPERKRNALANVSTTCEENKESPGENSMEVAPKMLSDDDSEALPESETEECPSDEEWCVV</sequence>
<accession>A0AAN9DYJ7</accession>
<dbReference type="AlphaFoldDB" id="A0AAN9DYJ7"/>
<dbReference type="Proteomes" id="UP001372338">
    <property type="component" value="Unassembled WGS sequence"/>
</dbReference>